<keyword evidence="3" id="KW-0804">Transcription</keyword>
<evidence type="ECO:0000259" key="4">
    <source>
        <dbReference type="PROSITE" id="PS01124"/>
    </source>
</evidence>
<keyword evidence="1" id="KW-0805">Transcription regulation</keyword>
<feature type="domain" description="HTH araC/xylS-type" evidence="4">
    <location>
        <begin position="11"/>
        <end position="109"/>
    </location>
</feature>
<reference evidence="5 6" key="1">
    <citation type="journal article" date="2024" name="Int. J. Syst. Evol. Microbiol.">
        <title>Clostridium omnivorum sp. nov., isolated from anoxic soil under the treatment of reductive soil disinfestation.</title>
        <authorList>
            <person name="Ueki A."/>
            <person name="Tonouchi A."/>
            <person name="Kaku N."/>
            <person name="Honma S."/>
            <person name="Ueki K."/>
        </authorList>
    </citation>
    <scope>NUCLEOTIDE SEQUENCE [LARGE SCALE GENOMIC DNA]</scope>
    <source>
        <strain evidence="5 6">E14</strain>
    </source>
</reference>
<keyword evidence="6" id="KW-1185">Reference proteome</keyword>
<accession>A0ABQ5N7U6</accession>
<protein>
    <recommendedName>
        <fullName evidence="4">HTH araC/xylS-type domain-containing protein</fullName>
    </recommendedName>
</protein>
<dbReference type="SMART" id="SM00342">
    <property type="entry name" value="HTH_ARAC"/>
    <property type="match status" value="1"/>
</dbReference>
<dbReference type="InterPro" id="IPR018060">
    <property type="entry name" value="HTH_AraC"/>
</dbReference>
<dbReference type="PROSITE" id="PS00041">
    <property type="entry name" value="HTH_ARAC_FAMILY_1"/>
    <property type="match status" value="1"/>
</dbReference>
<keyword evidence="2" id="KW-0238">DNA-binding</keyword>
<organism evidence="5 6">
    <name type="scientific">Clostridium omnivorum</name>
    <dbReference type="NCBI Taxonomy" id="1604902"/>
    <lineage>
        <taxon>Bacteria</taxon>
        <taxon>Bacillati</taxon>
        <taxon>Bacillota</taxon>
        <taxon>Clostridia</taxon>
        <taxon>Eubacteriales</taxon>
        <taxon>Clostridiaceae</taxon>
        <taxon>Clostridium</taxon>
    </lineage>
</organism>
<evidence type="ECO:0000313" key="5">
    <source>
        <dbReference type="EMBL" id="GLC31105.1"/>
    </source>
</evidence>
<gene>
    <name evidence="5" type="ORF">bsdE14_25150</name>
</gene>
<dbReference type="PROSITE" id="PS01124">
    <property type="entry name" value="HTH_ARAC_FAMILY_2"/>
    <property type="match status" value="1"/>
</dbReference>
<sequence length="148" mass="17558">MFNIDQIKRIQGSIDYIEENLCEDIKLEDIAETAYLSQFHFHRTFHAVVGETVMDYIRKRRLTRAAEELVQHKVKVIDVALKYQFSSQEAFTRAFKKQFGVSPREYRKNKIEEKLFSRINVEEIINPQFINRKIKAARNNEVSMRMAA</sequence>
<evidence type="ECO:0000256" key="1">
    <source>
        <dbReference type="ARBA" id="ARBA00023015"/>
    </source>
</evidence>
<dbReference type="PRINTS" id="PR00032">
    <property type="entry name" value="HTHARAC"/>
</dbReference>
<dbReference type="InterPro" id="IPR020449">
    <property type="entry name" value="Tscrpt_reg_AraC-type_HTH"/>
</dbReference>
<proteinExistence type="predicted"/>
<dbReference type="InterPro" id="IPR009057">
    <property type="entry name" value="Homeodomain-like_sf"/>
</dbReference>
<comment type="caution">
    <text evidence="5">The sequence shown here is derived from an EMBL/GenBank/DDBJ whole genome shotgun (WGS) entry which is preliminary data.</text>
</comment>
<dbReference type="SUPFAM" id="SSF46689">
    <property type="entry name" value="Homeodomain-like"/>
    <property type="match status" value="2"/>
</dbReference>
<dbReference type="Gene3D" id="1.10.10.60">
    <property type="entry name" value="Homeodomain-like"/>
    <property type="match status" value="2"/>
</dbReference>
<dbReference type="PANTHER" id="PTHR47504">
    <property type="entry name" value="RIGHT ORIGIN-BINDING PROTEIN"/>
    <property type="match status" value="1"/>
</dbReference>
<dbReference type="RefSeq" id="WP_264850389.1">
    <property type="nucleotide sequence ID" value="NZ_BRXR01000001.1"/>
</dbReference>
<evidence type="ECO:0000256" key="3">
    <source>
        <dbReference type="ARBA" id="ARBA00023163"/>
    </source>
</evidence>
<dbReference type="EMBL" id="BRXR01000001">
    <property type="protein sequence ID" value="GLC31105.1"/>
    <property type="molecule type" value="Genomic_DNA"/>
</dbReference>
<evidence type="ECO:0000256" key="2">
    <source>
        <dbReference type="ARBA" id="ARBA00023125"/>
    </source>
</evidence>
<name>A0ABQ5N7U6_9CLOT</name>
<dbReference type="InterPro" id="IPR018062">
    <property type="entry name" value="HTH_AraC-typ_CS"/>
</dbReference>
<evidence type="ECO:0000313" key="6">
    <source>
        <dbReference type="Proteomes" id="UP001208567"/>
    </source>
</evidence>
<dbReference type="PANTHER" id="PTHR47504:SF5">
    <property type="entry name" value="RIGHT ORIGIN-BINDING PROTEIN"/>
    <property type="match status" value="1"/>
</dbReference>
<dbReference type="Pfam" id="PF12833">
    <property type="entry name" value="HTH_18"/>
    <property type="match status" value="1"/>
</dbReference>
<dbReference type="Proteomes" id="UP001208567">
    <property type="component" value="Unassembled WGS sequence"/>
</dbReference>
<dbReference type="InterPro" id="IPR050959">
    <property type="entry name" value="MarA-like"/>
</dbReference>